<accession>S6A8N1</accession>
<name>S6A8N1_9SPIR</name>
<dbReference type="Proteomes" id="UP000015620">
    <property type="component" value="Chromosome"/>
</dbReference>
<feature type="transmembrane region" description="Helical" evidence="1">
    <location>
        <begin position="38"/>
        <end position="60"/>
    </location>
</feature>
<evidence type="ECO:0000313" key="2">
    <source>
        <dbReference type="EMBL" id="AGT44119.1"/>
    </source>
</evidence>
<feature type="transmembrane region" description="Helical" evidence="1">
    <location>
        <begin position="9"/>
        <end position="32"/>
    </location>
</feature>
<dbReference type="STRING" id="1291379.TPE_1637"/>
<organism evidence="2 3">
    <name type="scientific">Treponema pedis str. T A4</name>
    <dbReference type="NCBI Taxonomy" id="1291379"/>
    <lineage>
        <taxon>Bacteria</taxon>
        <taxon>Pseudomonadati</taxon>
        <taxon>Spirochaetota</taxon>
        <taxon>Spirochaetia</taxon>
        <taxon>Spirochaetales</taxon>
        <taxon>Treponemataceae</taxon>
        <taxon>Treponema</taxon>
    </lineage>
</organism>
<proteinExistence type="predicted"/>
<keyword evidence="1" id="KW-1133">Transmembrane helix</keyword>
<dbReference type="EMBL" id="CP004120">
    <property type="protein sequence ID" value="AGT44119.1"/>
    <property type="molecule type" value="Genomic_DNA"/>
</dbReference>
<reference evidence="2 3" key="1">
    <citation type="journal article" date="2013" name="PLoS ONE">
        <title>Genome-Wide Relatedness of Treponema pedis, from Gingiva and Necrotic Skin Lesions of Pigs, with the Human Oral Pathogen Treponema denticola.</title>
        <authorList>
            <person name="Svartstrom O."/>
            <person name="Mushtaq M."/>
            <person name="Pringle M."/>
            <person name="Segerman B."/>
        </authorList>
    </citation>
    <scope>NUCLEOTIDE SEQUENCE [LARGE SCALE GENOMIC DNA]</scope>
    <source>
        <strain evidence="2">T A4</strain>
    </source>
</reference>
<evidence type="ECO:0000256" key="1">
    <source>
        <dbReference type="SAM" id="Phobius"/>
    </source>
</evidence>
<dbReference type="KEGG" id="tped:TPE_1637"/>
<gene>
    <name evidence="2" type="ORF">TPE_1637</name>
</gene>
<keyword evidence="1" id="KW-0472">Membrane</keyword>
<keyword evidence="1" id="KW-0812">Transmembrane</keyword>
<dbReference type="GeneID" id="301090160"/>
<sequence length="141" mass="16945">MKTVYRKSFVLRCFFFLTLIFFLYVTIITILSQKDIGMPIWITMITIISINAWALADYVFSKIEFQQDVFTYKRVFTKVVIRKNEVDFKRSLCETDIIKNKYIIYKKNGDKIRLKVDFGAFSMKMRMNLIAELLIFFRKEI</sequence>
<dbReference type="AlphaFoldDB" id="S6A8N1"/>
<protein>
    <submittedName>
        <fullName evidence="2">Uncharacterized protein</fullName>
    </submittedName>
</protein>
<dbReference type="HOGENOM" id="CLU_1824491_0_0_12"/>
<dbReference type="RefSeq" id="WP_020965418.1">
    <property type="nucleotide sequence ID" value="NC_022097.1"/>
</dbReference>
<keyword evidence="3" id="KW-1185">Reference proteome</keyword>
<evidence type="ECO:0000313" key="3">
    <source>
        <dbReference type="Proteomes" id="UP000015620"/>
    </source>
</evidence>